<dbReference type="Proteomes" id="UP000235145">
    <property type="component" value="Unassembled WGS sequence"/>
</dbReference>
<keyword evidence="6 8" id="KW-0472">Membrane</keyword>
<keyword evidence="3" id="KW-0813">Transport</keyword>
<evidence type="ECO:0000256" key="7">
    <source>
        <dbReference type="ARBA" id="ARBA00044504"/>
    </source>
</evidence>
<keyword evidence="5 8" id="KW-1133">Transmembrane helix</keyword>
<dbReference type="InterPro" id="IPR050549">
    <property type="entry name" value="MFS_Trehalose_Transporter"/>
</dbReference>
<evidence type="ECO:0000313" key="10">
    <source>
        <dbReference type="Proteomes" id="UP000235145"/>
    </source>
</evidence>
<feature type="transmembrane region" description="Helical" evidence="8">
    <location>
        <begin position="72"/>
        <end position="89"/>
    </location>
</feature>
<evidence type="ECO:0000313" key="9">
    <source>
        <dbReference type="EMBL" id="KAJ0198966.1"/>
    </source>
</evidence>
<dbReference type="PANTHER" id="PTHR48021:SF13">
    <property type="entry name" value="SUGAR TRANSPORTER ERD6-LIKE 7"/>
    <property type="match status" value="1"/>
</dbReference>
<protein>
    <recommendedName>
        <fullName evidence="11">Major facilitator superfamily (MFS) profile domain-containing protein</fullName>
    </recommendedName>
</protein>
<evidence type="ECO:0000256" key="1">
    <source>
        <dbReference type="ARBA" id="ARBA00004370"/>
    </source>
</evidence>
<keyword evidence="3" id="KW-0762">Sugar transport</keyword>
<sequence>MGDSETVVAHSSAIQEHPSTTVNRDLAASTGIDTMDVDNVIPHEDDRASIQICTGVFVAFIIGTMLTWRTLALTGLIPCAVLLVGLFFVPESPRWLAKIGRKKEFDATLRKLRGKDADISEEADEIQVFISKLSTFFLIFVNE</sequence>
<comment type="subcellular location">
    <subcellularLocation>
        <location evidence="1">Membrane</location>
    </subcellularLocation>
</comment>
<keyword evidence="10" id="KW-1185">Reference proteome</keyword>
<evidence type="ECO:0000256" key="4">
    <source>
        <dbReference type="ARBA" id="ARBA00022692"/>
    </source>
</evidence>
<evidence type="ECO:0000256" key="2">
    <source>
        <dbReference type="ARBA" id="ARBA00010992"/>
    </source>
</evidence>
<comment type="similarity">
    <text evidence="7">Belongs to the major facilitator superfamily. Phosphate:H(+) symporter (TC 2.A.1.9) family.</text>
</comment>
<dbReference type="AlphaFoldDB" id="A0A9R1X4H8"/>
<evidence type="ECO:0000256" key="8">
    <source>
        <dbReference type="SAM" id="Phobius"/>
    </source>
</evidence>
<gene>
    <name evidence="9" type="ORF">LSAT_V11C600327620</name>
</gene>
<accession>A0A9R1X4H8</accession>
<organism evidence="9 10">
    <name type="scientific">Lactuca sativa</name>
    <name type="common">Garden lettuce</name>
    <dbReference type="NCBI Taxonomy" id="4236"/>
    <lineage>
        <taxon>Eukaryota</taxon>
        <taxon>Viridiplantae</taxon>
        <taxon>Streptophyta</taxon>
        <taxon>Embryophyta</taxon>
        <taxon>Tracheophyta</taxon>
        <taxon>Spermatophyta</taxon>
        <taxon>Magnoliopsida</taxon>
        <taxon>eudicotyledons</taxon>
        <taxon>Gunneridae</taxon>
        <taxon>Pentapetalae</taxon>
        <taxon>asterids</taxon>
        <taxon>campanulids</taxon>
        <taxon>Asterales</taxon>
        <taxon>Asteraceae</taxon>
        <taxon>Cichorioideae</taxon>
        <taxon>Cichorieae</taxon>
        <taxon>Lactucinae</taxon>
        <taxon>Lactuca</taxon>
    </lineage>
</organism>
<keyword evidence="4 8" id="KW-0812">Transmembrane</keyword>
<dbReference type="InterPro" id="IPR005828">
    <property type="entry name" value="MFS_sugar_transport-like"/>
</dbReference>
<dbReference type="PANTHER" id="PTHR48021">
    <property type="match status" value="1"/>
</dbReference>
<proteinExistence type="inferred from homology"/>
<dbReference type="GO" id="GO:0022857">
    <property type="term" value="F:transmembrane transporter activity"/>
    <property type="evidence" value="ECO:0007669"/>
    <property type="project" value="InterPro"/>
</dbReference>
<evidence type="ECO:0000256" key="5">
    <source>
        <dbReference type="ARBA" id="ARBA00022989"/>
    </source>
</evidence>
<dbReference type="Gene3D" id="1.20.1250.20">
    <property type="entry name" value="MFS general substrate transporter like domains"/>
    <property type="match status" value="1"/>
</dbReference>
<comment type="caution">
    <text evidence="9">The sequence shown here is derived from an EMBL/GenBank/DDBJ whole genome shotgun (WGS) entry which is preliminary data.</text>
</comment>
<dbReference type="Pfam" id="PF00083">
    <property type="entry name" value="Sugar_tr"/>
    <property type="match status" value="1"/>
</dbReference>
<dbReference type="GO" id="GO:0016020">
    <property type="term" value="C:membrane"/>
    <property type="evidence" value="ECO:0007669"/>
    <property type="project" value="UniProtKB-SubCell"/>
</dbReference>
<dbReference type="EMBL" id="NBSK02000006">
    <property type="protein sequence ID" value="KAJ0198966.1"/>
    <property type="molecule type" value="Genomic_DNA"/>
</dbReference>
<dbReference type="InterPro" id="IPR036259">
    <property type="entry name" value="MFS_trans_sf"/>
</dbReference>
<comment type="similarity">
    <text evidence="2">Belongs to the major facilitator superfamily. Sugar transporter (TC 2.A.1.1) family.</text>
</comment>
<evidence type="ECO:0008006" key="11">
    <source>
        <dbReference type="Google" id="ProtNLM"/>
    </source>
</evidence>
<reference evidence="9 10" key="1">
    <citation type="journal article" date="2017" name="Nat. Commun.">
        <title>Genome assembly with in vitro proximity ligation data and whole-genome triplication in lettuce.</title>
        <authorList>
            <person name="Reyes-Chin-Wo S."/>
            <person name="Wang Z."/>
            <person name="Yang X."/>
            <person name="Kozik A."/>
            <person name="Arikit S."/>
            <person name="Song C."/>
            <person name="Xia L."/>
            <person name="Froenicke L."/>
            <person name="Lavelle D.O."/>
            <person name="Truco M.J."/>
            <person name="Xia R."/>
            <person name="Zhu S."/>
            <person name="Xu C."/>
            <person name="Xu H."/>
            <person name="Xu X."/>
            <person name="Cox K."/>
            <person name="Korf I."/>
            <person name="Meyers B.C."/>
            <person name="Michelmore R.W."/>
        </authorList>
    </citation>
    <scope>NUCLEOTIDE SEQUENCE [LARGE SCALE GENOMIC DNA]</scope>
    <source>
        <strain evidence="10">cv. Salinas</strain>
        <tissue evidence="9">Seedlings</tissue>
    </source>
</reference>
<name>A0A9R1X4H8_LACSA</name>
<dbReference type="SUPFAM" id="SSF103473">
    <property type="entry name" value="MFS general substrate transporter"/>
    <property type="match status" value="1"/>
</dbReference>
<evidence type="ECO:0000256" key="3">
    <source>
        <dbReference type="ARBA" id="ARBA00022597"/>
    </source>
</evidence>
<evidence type="ECO:0000256" key="6">
    <source>
        <dbReference type="ARBA" id="ARBA00023136"/>
    </source>
</evidence>